<keyword evidence="3" id="KW-0812">Transmembrane</keyword>
<dbReference type="EMBL" id="JBBEUB010000001">
    <property type="protein sequence ID" value="MEJ2902037.1"/>
    <property type="molecule type" value="Genomic_DNA"/>
</dbReference>
<evidence type="ECO:0000256" key="3">
    <source>
        <dbReference type="SAM" id="Phobius"/>
    </source>
</evidence>
<accession>A0ABU8NIF9</accession>
<feature type="transmembrane region" description="Helical" evidence="3">
    <location>
        <begin position="235"/>
        <end position="255"/>
    </location>
</feature>
<evidence type="ECO:0000256" key="1">
    <source>
        <dbReference type="ARBA" id="ARBA00022737"/>
    </source>
</evidence>
<evidence type="ECO:0000256" key="2">
    <source>
        <dbReference type="ARBA" id="ARBA00022803"/>
    </source>
</evidence>
<comment type="caution">
    <text evidence="4">The sequence shown here is derived from an EMBL/GenBank/DDBJ whole genome shotgun (WGS) entry which is preliminary data.</text>
</comment>
<evidence type="ECO:0000313" key="5">
    <source>
        <dbReference type="Proteomes" id="UP001378956"/>
    </source>
</evidence>
<feature type="transmembrane region" description="Helical" evidence="3">
    <location>
        <begin position="26"/>
        <end position="44"/>
    </location>
</feature>
<feature type="transmembrane region" description="Helical" evidence="3">
    <location>
        <begin position="146"/>
        <end position="164"/>
    </location>
</feature>
<dbReference type="Proteomes" id="UP001378956">
    <property type="component" value="Unassembled WGS sequence"/>
</dbReference>
<evidence type="ECO:0008006" key="6">
    <source>
        <dbReference type="Google" id="ProtNLM"/>
    </source>
</evidence>
<feature type="transmembrane region" description="Helical" evidence="3">
    <location>
        <begin position="369"/>
        <end position="385"/>
    </location>
</feature>
<feature type="transmembrane region" description="Helical" evidence="3">
    <location>
        <begin position="170"/>
        <end position="189"/>
    </location>
</feature>
<keyword evidence="2" id="KW-0802">TPR repeat</keyword>
<keyword evidence="3" id="KW-1133">Transmembrane helix</keyword>
<feature type="transmembrane region" description="Helical" evidence="3">
    <location>
        <begin position="340"/>
        <end position="357"/>
    </location>
</feature>
<protein>
    <recommendedName>
        <fullName evidence="6">Dolichyl-phosphate-mannose-protein mannosyltransferase</fullName>
    </recommendedName>
</protein>
<keyword evidence="3" id="KW-0472">Membrane</keyword>
<proteinExistence type="predicted"/>
<feature type="transmembrane region" description="Helical" evidence="3">
    <location>
        <begin position="316"/>
        <end position="334"/>
    </location>
</feature>
<dbReference type="PANTHER" id="PTHR44227:SF3">
    <property type="entry name" value="PROTEIN O-MANNOSYL-TRANSFERASE TMTC4"/>
    <property type="match status" value="1"/>
</dbReference>
<gene>
    <name evidence="4" type="ORF">WAE58_06365</name>
</gene>
<keyword evidence="5" id="KW-1185">Reference proteome</keyword>
<dbReference type="RefSeq" id="WP_288879649.1">
    <property type="nucleotide sequence ID" value="NZ_CBFGNQ010000003.1"/>
</dbReference>
<feature type="transmembrane region" description="Helical" evidence="3">
    <location>
        <begin position="105"/>
        <end position="126"/>
    </location>
</feature>
<reference evidence="4 5" key="1">
    <citation type="submission" date="2024-03" db="EMBL/GenBank/DDBJ databases">
        <title>Sequence of Lycoming College Course Isolates.</title>
        <authorList>
            <person name="Plotts O."/>
            <person name="Newman J."/>
        </authorList>
    </citation>
    <scope>NUCLEOTIDE SEQUENCE [LARGE SCALE GENOMIC DNA]</scope>
    <source>
        <strain evidence="4 5">CJB-3</strain>
    </source>
</reference>
<feature type="transmembrane region" description="Helical" evidence="3">
    <location>
        <begin position="397"/>
        <end position="413"/>
    </location>
</feature>
<organism evidence="4 5">
    <name type="scientific">Pedobacter panaciterrae</name>
    <dbReference type="NCBI Taxonomy" id="363849"/>
    <lineage>
        <taxon>Bacteria</taxon>
        <taxon>Pseudomonadati</taxon>
        <taxon>Bacteroidota</taxon>
        <taxon>Sphingobacteriia</taxon>
        <taxon>Sphingobacteriales</taxon>
        <taxon>Sphingobacteriaceae</taxon>
        <taxon>Pedobacter</taxon>
    </lineage>
</organism>
<sequence>MNTNVNASSTPSKIAMLKGFIDNNKTLTTILFLISISLLVYFPVLSHKFQMRWDDQWVVVNAYTEDGLTRSNLWAILTEFYNGQYAPANQLSYTLLYSAFGYNPFWFHLLGVIIHISNVILVYLFIKKLLNLSKGFKTESVTRIAFLTAIIMAVHPFLVESVAWLSASKILIYSFFYLIAIHIYLNYLVSKKIGHYLLVVLFFILSFAGKEQAVTLPVCLLLIDYAVKRDFRSKWLWFEKLPLFIIAFIFGYITLLSQSADKAGLLSEAPRYPFYQNIIFASYSVTEYLVKCLIPVKLSYLYVFPNAIGREVPMRFWMYPAMLLIICVSFWGFWKKHWVFFGISFFIVHLGVCLHVIPISRFAIVADRYVYVASIGIFFLMAYFVDKALNNLKYKNLTIMLTFLYVLSIGIYAHQHSKIWHDSDKLKQELKELLKKRNDFQKHKANK</sequence>
<dbReference type="PANTHER" id="PTHR44227">
    <property type="match status" value="1"/>
</dbReference>
<feature type="transmembrane region" description="Helical" evidence="3">
    <location>
        <begin position="196"/>
        <end position="223"/>
    </location>
</feature>
<evidence type="ECO:0000313" key="4">
    <source>
        <dbReference type="EMBL" id="MEJ2902037.1"/>
    </source>
</evidence>
<dbReference type="InterPro" id="IPR052346">
    <property type="entry name" value="O-mannosyl-transferase_TMTC"/>
</dbReference>
<name>A0ABU8NIF9_9SPHI</name>
<keyword evidence="1" id="KW-0677">Repeat</keyword>